<name>A0A6J7XMD6_9CAUD</name>
<organism evidence="1">
    <name type="scientific">uncultured Caudovirales phage</name>
    <dbReference type="NCBI Taxonomy" id="2100421"/>
    <lineage>
        <taxon>Viruses</taxon>
        <taxon>Duplodnaviria</taxon>
        <taxon>Heunggongvirae</taxon>
        <taxon>Uroviricota</taxon>
        <taxon>Caudoviricetes</taxon>
        <taxon>Peduoviridae</taxon>
        <taxon>Maltschvirus</taxon>
        <taxon>Maltschvirus maltsch</taxon>
    </lineage>
</organism>
<reference evidence="1" key="1">
    <citation type="submission" date="2020-05" db="EMBL/GenBank/DDBJ databases">
        <authorList>
            <person name="Chiriac C."/>
            <person name="Salcher M."/>
            <person name="Ghai R."/>
            <person name="Kavagutti S V."/>
        </authorList>
    </citation>
    <scope>NUCLEOTIDE SEQUENCE</scope>
</reference>
<proteinExistence type="predicted"/>
<dbReference type="EMBL" id="LR798460">
    <property type="protein sequence ID" value="CAB5237911.1"/>
    <property type="molecule type" value="Genomic_DNA"/>
</dbReference>
<accession>A0A6J7XMD6</accession>
<protein>
    <submittedName>
        <fullName evidence="1">Uncharacterized protein</fullName>
    </submittedName>
</protein>
<evidence type="ECO:0000313" key="1">
    <source>
        <dbReference type="EMBL" id="CAB5237911.1"/>
    </source>
</evidence>
<sequence length="191" mass="21727">MLMESYEYNGLTIEIHHDPDSESPRQWGCYESTMHSLNKRYGPFEDGVCVEFKEQMECMADWAVKLRGIRPDEIPFKHIMRIVNKHYICLPYTRMHDGETFAGDSIVSADDDGADGVIFIKRTEALKAFSSFENAVAALKAEVEEYGQWASGNVYGYIVKDEEGEEVDSCWGFYGHVKEKAESSVEQLAAK</sequence>
<gene>
    <name evidence="1" type="ORF">UFOVP142_2</name>
</gene>